<dbReference type="Proteomes" id="UP001158576">
    <property type="component" value="Chromosome PAR"/>
</dbReference>
<organism evidence="2 3">
    <name type="scientific">Oikopleura dioica</name>
    <name type="common">Tunicate</name>
    <dbReference type="NCBI Taxonomy" id="34765"/>
    <lineage>
        <taxon>Eukaryota</taxon>
        <taxon>Metazoa</taxon>
        <taxon>Chordata</taxon>
        <taxon>Tunicata</taxon>
        <taxon>Appendicularia</taxon>
        <taxon>Copelata</taxon>
        <taxon>Oikopleuridae</taxon>
        <taxon>Oikopleura</taxon>
    </lineage>
</organism>
<feature type="signal peptide" evidence="1">
    <location>
        <begin position="1"/>
        <end position="17"/>
    </location>
</feature>
<keyword evidence="3" id="KW-1185">Reference proteome</keyword>
<reference evidence="2 3" key="1">
    <citation type="submission" date="2021-04" db="EMBL/GenBank/DDBJ databases">
        <authorList>
            <person name="Bliznina A."/>
        </authorList>
    </citation>
    <scope>NUCLEOTIDE SEQUENCE [LARGE SCALE GENOMIC DNA]</scope>
</reference>
<feature type="chain" id="PRO_5046805119" evidence="1">
    <location>
        <begin position="18"/>
        <end position="75"/>
    </location>
</feature>
<sequence>MRLFFLVLSLDAFKVNTRNNNLDQWASTAASQGWDPSLNGDISRLLSDAGIARNLKKFTNMKFSKRSPSFEDGYY</sequence>
<evidence type="ECO:0000313" key="2">
    <source>
        <dbReference type="EMBL" id="CAG5081905.1"/>
    </source>
</evidence>
<proteinExistence type="predicted"/>
<gene>
    <name evidence="2" type="ORF">OKIOD_LOCUS1547</name>
</gene>
<evidence type="ECO:0000313" key="3">
    <source>
        <dbReference type="Proteomes" id="UP001158576"/>
    </source>
</evidence>
<name>A0ABN7RSL6_OIKDI</name>
<protein>
    <submittedName>
        <fullName evidence="2">Oidioi.mRNA.OKI2018_I69.PAR.g9989.t1.cds</fullName>
    </submittedName>
</protein>
<keyword evidence="1" id="KW-0732">Signal</keyword>
<evidence type="ECO:0000256" key="1">
    <source>
        <dbReference type="SAM" id="SignalP"/>
    </source>
</evidence>
<dbReference type="EMBL" id="OU015568">
    <property type="protein sequence ID" value="CAG5081905.1"/>
    <property type="molecule type" value="Genomic_DNA"/>
</dbReference>
<accession>A0ABN7RSL6</accession>